<dbReference type="PANTHER" id="PTHR43280:SF2">
    <property type="entry name" value="HTH-TYPE TRANSCRIPTIONAL REGULATOR EXSA"/>
    <property type="match status" value="1"/>
</dbReference>
<keyword evidence="3" id="KW-0804">Transcription</keyword>
<evidence type="ECO:0000259" key="4">
    <source>
        <dbReference type="PROSITE" id="PS01124"/>
    </source>
</evidence>
<dbReference type="InterPro" id="IPR009057">
    <property type="entry name" value="Homeodomain-like_sf"/>
</dbReference>
<dbReference type="InterPro" id="IPR020449">
    <property type="entry name" value="Tscrpt_reg_AraC-type_HTH"/>
</dbReference>
<reference evidence="5 6" key="1">
    <citation type="submission" date="2016-10" db="EMBL/GenBank/DDBJ databases">
        <authorList>
            <person name="Varghese N."/>
            <person name="Submissions S."/>
        </authorList>
    </citation>
    <scope>NUCLEOTIDE SEQUENCE [LARGE SCALE GENOMIC DNA]</scope>
    <source>
        <strain evidence="5 6">DSM 13796</strain>
    </source>
</reference>
<evidence type="ECO:0000313" key="5">
    <source>
        <dbReference type="EMBL" id="SFQ81934.1"/>
    </source>
</evidence>
<dbReference type="PROSITE" id="PS01124">
    <property type="entry name" value="HTH_ARAC_FAMILY_2"/>
    <property type="match status" value="1"/>
</dbReference>
<dbReference type="GeneID" id="93712371"/>
<dbReference type="Pfam" id="PF02311">
    <property type="entry name" value="AraC_binding"/>
    <property type="match status" value="1"/>
</dbReference>
<dbReference type="SUPFAM" id="SSF46689">
    <property type="entry name" value="Homeodomain-like"/>
    <property type="match status" value="2"/>
</dbReference>
<comment type="caution">
    <text evidence="5">The sequence shown here is derived from an EMBL/GenBank/DDBJ whole genome shotgun (WGS) entry which is preliminary data.</text>
</comment>
<dbReference type="PROSITE" id="PS00041">
    <property type="entry name" value="HTH_ARAC_FAMILY_1"/>
    <property type="match status" value="1"/>
</dbReference>
<proteinExistence type="predicted"/>
<evidence type="ECO:0000313" key="6">
    <source>
        <dbReference type="Proteomes" id="UP000182762"/>
    </source>
</evidence>
<evidence type="ECO:0000256" key="3">
    <source>
        <dbReference type="ARBA" id="ARBA00023163"/>
    </source>
</evidence>
<protein>
    <submittedName>
        <fullName evidence="5">AraC-like ligand binding domain-containing protein</fullName>
    </submittedName>
</protein>
<dbReference type="SMART" id="SM00342">
    <property type="entry name" value="HTH_ARAC"/>
    <property type="match status" value="1"/>
</dbReference>
<dbReference type="Pfam" id="PF12833">
    <property type="entry name" value="HTH_18"/>
    <property type="match status" value="1"/>
</dbReference>
<dbReference type="RefSeq" id="WP_061802371.1">
    <property type="nucleotide sequence ID" value="NZ_FOXX01000011.1"/>
</dbReference>
<keyword evidence="1" id="KW-0805">Transcription regulation</keyword>
<dbReference type="PANTHER" id="PTHR43280">
    <property type="entry name" value="ARAC-FAMILY TRANSCRIPTIONAL REGULATOR"/>
    <property type="match status" value="1"/>
</dbReference>
<organism evidence="5 6">
    <name type="scientific">Priestia endophytica DSM 13796</name>
    <dbReference type="NCBI Taxonomy" id="1121089"/>
    <lineage>
        <taxon>Bacteria</taxon>
        <taxon>Bacillati</taxon>
        <taxon>Bacillota</taxon>
        <taxon>Bacilli</taxon>
        <taxon>Bacillales</taxon>
        <taxon>Bacillaceae</taxon>
        <taxon>Priestia</taxon>
    </lineage>
</organism>
<dbReference type="EMBL" id="FOXX01000011">
    <property type="protein sequence ID" value="SFQ81934.1"/>
    <property type="molecule type" value="Genomic_DNA"/>
</dbReference>
<evidence type="ECO:0000256" key="1">
    <source>
        <dbReference type="ARBA" id="ARBA00023015"/>
    </source>
</evidence>
<feature type="domain" description="HTH araC/xylS-type" evidence="4">
    <location>
        <begin position="176"/>
        <end position="274"/>
    </location>
</feature>
<dbReference type="SUPFAM" id="SSF51215">
    <property type="entry name" value="Regulatory protein AraC"/>
    <property type="match status" value="1"/>
</dbReference>
<name>A0A1I6BM20_9BACI</name>
<dbReference type="PRINTS" id="PR00032">
    <property type="entry name" value="HTHARAC"/>
</dbReference>
<dbReference type="Gene3D" id="1.10.10.60">
    <property type="entry name" value="Homeodomain-like"/>
    <property type="match status" value="2"/>
</dbReference>
<sequence length="276" mass="32347">MGEKGVLANSKAFFHTPSKFAKKALYHITNAGSYYCSDAYETKRNTFGEHLFLYVKKGKMKVHYRNQEFIATENMFIFLDCQKPHLYAALEDTEFEFLHFTGNSSEDYFELLFNRNGCVYSLDNNWNIKSCMNHILTMMEKNKVDEHAASIIVQKILCELNEISNQATQSVEEIVQKAILYIENHYSEDINLDDIAKHVQLSPYHFSRVFKKHMNASPYQYLINYRINNAKNLLYNTNLSVKEIAFTCGFNSVSYFVTTFKKHSDLSPRRFRELQF</sequence>
<dbReference type="InterPro" id="IPR018060">
    <property type="entry name" value="HTH_AraC"/>
</dbReference>
<dbReference type="InterPro" id="IPR037923">
    <property type="entry name" value="HTH-like"/>
</dbReference>
<gene>
    <name evidence="5" type="ORF">SAMN02745910_03792</name>
</gene>
<accession>A0A1I6BM20</accession>
<keyword evidence="2" id="KW-0238">DNA-binding</keyword>
<dbReference type="Proteomes" id="UP000182762">
    <property type="component" value="Unassembled WGS sequence"/>
</dbReference>
<dbReference type="InterPro" id="IPR003313">
    <property type="entry name" value="AraC-bd"/>
</dbReference>
<dbReference type="InterPro" id="IPR018062">
    <property type="entry name" value="HTH_AraC-typ_CS"/>
</dbReference>
<evidence type="ECO:0000256" key="2">
    <source>
        <dbReference type="ARBA" id="ARBA00023125"/>
    </source>
</evidence>
<keyword evidence="6" id="KW-1185">Reference proteome</keyword>